<dbReference type="EMBL" id="JACSQF010000002">
    <property type="protein sequence ID" value="MBD7979779.1"/>
    <property type="molecule type" value="Genomic_DNA"/>
</dbReference>
<dbReference type="InterPro" id="IPR051941">
    <property type="entry name" value="BG_Antigen-Binding_Lectin"/>
</dbReference>
<name>A0ABR8TVG3_9CELL</name>
<dbReference type="InterPro" id="IPR000421">
    <property type="entry name" value="FA58C"/>
</dbReference>
<evidence type="ECO:0000313" key="3">
    <source>
        <dbReference type="EMBL" id="MBD7979779.1"/>
    </source>
</evidence>
<feature type="domain" description="F5/8 type C" evidence="2">
    <location>
        <begin position="807"/>
        <end position="891"/>
    </location>
</feature>
<feature type="compositionally biased region" description="Basic and acidic residues" evidence="1">
    <location>
        <begin position="8"/>
        <end position="18"/>
    </location>
</feature>
<dbReference type="RefSeq" id="WP_191801035.1">
    <property type="nucleotide sequence ID" value="NZ_JACSQF010000002.1"/>
</dbReference>
<protein>
    <submittedName>
        <fullName evidence="3">Discoidin domain-containing protein</fullName>
    </submittedName>
</protein>
<feature type="region of interest" description="Disordered" evidence="1">
    <location>
        <begin position="670"/>
        <end position="690"/>
    </location>
</feature>
<reference evidence="3 4" key="1">
    <citation type="submission" date="2020-08" db="EMBL/GenBank/DDBJ databases">
        <title>A Genomic Blueprint of the Chicken Gut Microbiome.</title>
        <authorList>
            <person name="Gilroy R."/>
            <person name="Ravi A."/>
            <person name="Getino M."/>
            <person name="Pursley I."/>
            <person name="Horton D.L."/>
            <person name="Alikhan N.-F."/>
            <person name="Baker D."/>
            <person name="Gharbi K."/>
            <person name="Hall N."/>
            <person name="Watson M."/>
            <person name="Adriaenssens E.M."/>
            <person name="Foster-Nyarko E."/>
            <person name="Jarju S."/>
            <person name="Secka A."/>
            <person name="Antonio M."/>
            <person name="Oren A."/>
            <person name="Chaudhuri R."/>
            <person name="La Ragione R.M."/>
            <person name="Hildebrand F."/>
            <person name="Pallen M.J."/>
        </authorList>
    </citation>
    <scope>NUCLEOTIDE SEQUENCE [LARGE SCALE GENOMIC DNA]</scope>
    <source>
        <strain evidence="3 4">Sa2CUA9</strain>
    </source>
</reference>
<keyword evidence="4" id="KW-1185">Reference proteome</keyword>
<feature type="region of interest" description="Disordered" evidence="1">
    <location>
        <begin position="816"/>
        <end position="835"/>
    </location>
</feature>
<evidence type="ECO:0000259" key="2">
    <source>
        <dbReference type="PROSITE" id="PS50022"/>
    </source>
</evidence>
<dbReference type="PANTHER" id="PTHR45713">
    <property type="entry name" value="FTP DOMAIN-CONTAINING PROTEIN"/>
    <property type="match status" value="1"/>
</dbReference>
<dbReference type="PANTHER" id="PTHR45713:SF6">
    <property type="entry name" value="F5_8 TYPE C DOMAIN-CONTAINING PROTEIN"/>
    <property type="match status" value="1"/>
</dbReference>
<accession>A0ABR8TVG3</accession>
<dbReference type="Gene3D" id="2.60.120.260">
    <property type="entry name" value="Galactose-binding domain-like"/>
    <property type="match status" value="3"/>
</dbReference>
<dbReference type="PROSITE" id="PS50022">
    <property type="entry name" value="FA58C_3"/>
    <property type="match status" value="2"/>
</dbReference>
<feature type="region of interest" description="Disordered" evidence="1">
    <location>
        <begin position="1"/>
        <end position="24"/>
    </location>
</feature>
<comment type="caution">
    <text evidence="3">The sequence shown here is derived from an EMBL/GenBank/DDBJ whole genome shotgun (WGS) entry which is preliminary data.</text>
</comment>
<proteinExistence type="predicted"/>
<evidence type="ECO:0000256" key="1">
    <source>
        <dbReference type="SAM" id="MobiDB-lite"/>
    </source>
</evidence>
<organism evidence="3 4">
    <name type="scientific">Oerskovia merdavium</name>
    <dbReference type="NCBI Taxonomy" id="2762227"/>
    <lineage>
        <taxon>Bacteria</taxon>
        <taxon>Bacillati</taxon>
        <taxon>Actinomycetota</taxon>
        <taxon>Actinomycetes</taxon>
        <taxon>Micrococcales</taxon>
        <taxon>Cellulomonadaceae</taxon>
        <taxon>Oerskovia</taxon>
    </lineage>
</organism>
<evidence type="ECO:0000313" key="4">
    <source>
        <dbReference type="Proteomes" id="UP000655570"/>
    </source>
</evidence>
<dbReference type="InterPro" id="IPR008979">
    <property type="entry name" value="Galactose-bd-like_sf"/>
</dbReference>
<dbReference type="Pfam" id="PF00754">
    <property type="entry name" value="F5_F8_type_C"/>
    <property type="match status" value="3"/>
</dbReference>
<gene>
    <name evidence="3" type="ORF">H9641_03465</name>
</gene>
<feature type="domain" description="F5/8 type C" evidence="2">
    <location>
        <begin position="656"/>
        <end position="806"/>
    </location>
</feature>
<dbReference type="Proteomes" id="UP000655570">
    <property type="component" value="Unassembled WGS sequence"/>
</dbReference>
<dbReference type="SUPFAM" id="SSF49785">
    <property type="entry name" value="Galactose-binding domain-like"/>
    <property type="match status" value="3"/>
</dbReference>
<sequence length="1334" mass="139515">MHRTSFRPRADRAPEPRASHRPGRRALRTAVVALTSGSLLLAGLTTTASATGVPATTDPSAASVATTPAYGAPDETAAKYYEALLRHTRWVESVYDPAAGVYQLKDMNFAVVLGNAVLVTQGEYDAELAGISRADLKAHTLSTITHYAASNRLVNPQGTWGRKLFWESTFQSYFLAAGRLLWDDLDATTRANLTKIATGQSRYAADLNFAQDPLSGGWNAHWPTGGYKGDTAQEEVGVYTQALAPGLAWAPDDPDADRWADQLATWGRNAAGQPTADRNNPAVVAGAPVSDNTMQNVYDTYIVENHGSFGPHYQSDVWRSGARNAIHFLLAGEPIPEILLEQPNSAELWRSIQLVMSEQGEPFMPMVNDREFLYGRDVLPVAFLGQVLRDPDAARAEASLADALADYQMYAPVYRLTKFSGEAKYEPEARAEIAISYLLHVASAESPEGPVTPTPSDELFDRLAGVRDFGAGPGLVVQQSANAWAGAVSRQGFVKFPWVPEQDSWLFHLSGSSPFLYPSASAQVSARSVDVSTAARDGFDGTASVFRIGDGYAGQVTLPTGSAVYASTGAGPTDGTVTVRNLDMGGYDGLDGSRTYTTSDGEVTAANPVVPAVDPADANAARVDDLALGQVQARYVRMKGIRGNATYGYSMYAFHAYGPDGTVDLAARKPATASSQDTEGGRTAVRVTDGSPTTRWAVSKADRTRPDSWVQVDLGAETTLASVRLAWEVSAGAEYTVETSLDGTTWTVASRYGKSAQDANVARLDTVDLTAADGSSSAPARFVRMQGVRGNADYGYSLYHLRAFGPLGATNLAAGRPATASSADDGKPATAVTDGKADTRWAVSRTDRTRPDSWVQIDLGTVQDVSRVELGWEASAGDVYVIQTSTDGTTWHDAGRHEEKGDEVLRSQGGWINIEGKGGFVVRGTDAPLTVSRSGDAKHVVRLADGASGPRLVEAVVGDAAATAQQAARAVPTSSSPGTLVSALDGYLSVFNLTGAPVTTTVTVAHDGTTATLYPGAQRVTAAGSQVEVSVPAGSAVVLAPRATLDVSQVSGSFDADVTDARTVLLTSAAPVSLVLRNAETGDAREVAVPGKASPTTLRFRGATPFPVADHALSTLTFPASVLPSGMTSPSLAVDGDASTVWSPGSAEGRMVTDLGAPQEVGRVVTRWDGDAPAATVSVSDDGLTFTDVGRIEGGSVRGSLDVGATTRYVALTVDGWAAGGPGLSSLRALAPGAADPELATDLSIGTTVTTRCTAGVQYLSVRVVNGEPVPLDVVVRTPAGTKTFVGVAPGRSASQTFRVRDAADATGVVETTASGTDGGITVVESPFQPATCG</sequence>